<keyword evidence="5 9" id="KW-0378">Hydrolase</keyword>
<evidence type="ECO:0000256" key="4">
    <source>
        <dbReference type="ARBA" id="ARBA00022723"/>
    </source>
</evidence>
<comment type="similarity">
    <text evidence="2">Belongs to the metallo-dependent hydrolases superfamily. Adenosine and AMP deaminases family.</text>
</comment>
<gene>
    <name evidence="9" type="ORF">SBA1_680038</name>
</gene>
<dbReference type="Pfam" id="PF00962">
    <property type="entry name" value="A_deaminase"/>
    <property type="match status" value="1"/>
</dbReference>
<feature type="domain" description="Adenosine deaminase" evidence="8">
    <location>
        <begin position="229"/>
        <end position="448"/>
    </location>
</feature>
<proteinExistence type="inferred from homology"/>
<name>A0A2U3L4E5_9BACT</name>
<dbReference type="PANTHER" id="PTHR11409:SF43">
    <property type="entry name" value="ADENOSINE DEAMINASE"/>
    <property type="match status" value="1"/>
</dbReference>
<evidence type="ECO:0000256" key="3">
    <source>
        <dbReference type="ARBA" id="ARBA00012784"/>
    </source>
</evidence>
<dbReference type="AlphaFoldDB" id="A0A2U3L4E5"/>
<keyword evidence="7" id="KW-0732">Signal</keyword>
<evidence type="ECO:0000256" key="7">
    <source>
        <dbReference type="SAM" id="SignalP"/>
    </source>
</evidence>
<sequence>MTLTRIIHRGLILLLLSALAAAQTPEQKTARYLDSVRKQPSLLLAFLDDMPKGGDLHNHLDGAIYAEDLIDFAASDNFCVDRTISRLLAPPCDSCEKYTAKPAIRCAYDDHVLYNQIIDAWSMRNWRPGDESGHDHFFAAFDKFSLASHSHVAEAVASVINRAAREHVEYVEFMHTADGGASAELGMKTGWDSDFPKMRDRLLAGGLKEIAAATSKTLAEDEARARTELKCGTSEAEPGCNVTVRYIYQVLRGLPQEAVFAQILLGFELASSDPHFVGLNLVMPEDWYVPLHDFNQHMAMLDYLHGLYPKVHISLHAGELAAGLVKPEDLTFHIRASVERGHAERIGHGVDVMLEKDPIGLMKEMAARNVLVEINLTSNDQILGVGGDDHPLPVYLKYGVPVAISTDDEGVARSDMTHEYLRAVEGYHLSYAELKRMTRQSLEHSFLPGASLWAETKPAFRPVAACAAENAATEKPSAGCERFLAASERAREQWKLEREFREFEKKF</sequence>
<accession>A0A2U3L4E5</accession>
<keyword evidence="6" id="KW-0862">Zinc</keyword>
<evidence type="ECO:0000256" key="2">
    <source>
        <dbReference type="ARBA" id="ARBA00006676"/>
    </source>
</evidence>
<comment type="cofactor">
    <cofactor evidence="1">
        <name>Zn(2+)</name>
        <dbReference type="ChEBI" id="CHEBI:29105"/>
    </cofactor>
</comment>
<evidence type="ECO:0000256" key="6">
    <source>
        <dbReference type="ARBA" id="ARBA00022833"/>
    </source>
</evidence>
<dbReference type="InterPro" id="IPR006330">
    <property type="entry name" value="Ado/ade_deaminase"/>
</dbReference>
<dbReference type="EMBL" id="OMOD01000164">
    <property type="protein sequence ID" value="SPF46784.1"/>
    <property type="molecule type" value="Genomic_DNA"/>
</dbReference>
<dbReference type="Proteomes" id="UP000238701">
    <property type="component" value="Unassembled WGS sequence"/>
</dbReference>
<feature type="chain" id="PRO_5015718699" description="adenosine deaminase" evidence="7">
    <location>
        <begin position="21"/>
        <end position="507"/>
    </location>
</feature>
<dbReference type="InterPro" id="IPR001365">
    <property type="entry name" value="A_deaminase_dom"/>
</dbReference>
<evidence type="ECO:0000313" key="10">
    <source>
        <dbReference type="Proteomes" id="UP000238701"/>
    </source>
</evidence>
<evidence type="ECO:0000256" key="5">
    <source>
        <dbReference type="ARBA" id="ARBA00022801"/>
    </source>
</evidence>
<dbReference type="GO" id="GO:0004000">
    <property type="term" value="F:adenosine deaminase activity"/>
    <property type="evidence" value="ECO:0007669"/>
    <property type="project" value="TreeGrafter"/>
</dbReference>
<dbReference type="GO" id="GO:0046103">
    <property type="term" value="P:inosine biosynthetic process"/>
    <property type="evidence" value="ECO:0007669"/>
    <property type="project" value="TreeGrafter"/>
</dbReference>
<dbReference type="GO" id="GO:0046872">
    <property type="term" value="F:metal ion binding"/>
    <property type="evidence" value="ECO:0007669"/>
    <property type="project" value="UniProtKB-KW"/>
</dbReference>
<dbReference type="GO" id="GO:0006154">
    <property type="term" value="P:adenosine catabolic process"/>
    <property type="evidence" value="ECO:0007669"/>
    <property type="project" value="TreeGrafter"/>
</dbReference>
<feature type="signal peptide" evidence="7">
    <location>
        <begin position="1"/>
        <end position="20"/>
    </location>
</feature>
<dbReference type="SUPFAM" id="SSF51556">
    <property type="entry name" value="Metallo-dependent hydrolases"/>
    <property type="match status" value="1"/>
</dbReference>
<dbReference type="GO" id="GO:0005829">
    <property type="term" value="C:cytosol"/>
    <property type="evidence" value="ECO:0007669"/>
    <property type="project" value="TreeGrafter"/>
</dbReference>
<dbReference type="InterPro" id="IPR032466">
    <property type="entry name" value="Metal_Hydrolase"/>
</dbReference>
<protein>
    <recommendedName>
        <fullName evidence="3">adenosine deaminase</fullName>
        <ecNumber evidence="3">3.5.4.4</ecNumber>
    </recommendedName>
</protein>
<evidence type="ECO:0000259" key="8">
    <source>
        <dbReference type="Pfam" id="PF00962"/>
    </source>
</evidence>
<dbReference type="EC" id="3.5.4.4" evidence="3"/>
<dbReference type="GO" id="GO:0043103">
    <property type="term" value="P:hypoxanthine salvage"/>
    <property type="evidence" value="ECO:0007669"/>
    <property type="project" value="TreeGrafter"/>
</dbReference>
<organism evidence="9 10">
    <name type="scientific">Candidatus Sulfotelmatobacter kueseliae</name>
    <dbReference type="NCBI Taxonomy" id="2042962"/>
    <lineage>
        <taxon>Bacteria</taxon>
        <taxon>Pseudomonadati</taxon>
        <taxon>Acidobacteriota</taxon>
        <taxon>Terriglobia</taxon>
        <taxon>Terriglobales</taxon>
        <taxon>Candidatus Korobacteraceae</taxon>
        <taxon>Candidatus Sulfotelmatobacter</taxon>
    </lineage>
</organism>
<dbReference type="PANTHER" id="PTHR11409">
    <property type="entry name" value="ADENOSINE DEAMINASE"/>
    <property type="match status" value="1"/>
</dbReference>
<reference evidence="10" key="1">
    <citation type="submission" date="2018-02" db="EMBL/GenBank/DDBJ databases">
        <authorList>
            <person name="Hausmann B."/>
        </authorList>
    </citation>
    <scope>NUCLEOTIDE SEQUENCE [LARGE SCALE GENOMIC DNA]</scope>
    <source>
        <strain evidence="10">Peat soil MAG SbA1</strain>
    </source>
</reference>
<evidence type="ECO:0000256" key="1">
    <source>
        <dbReference type="ARBA" id="ARBA00001947"/>
    </source>
</evidence>
<dbReference type="Gene3D" id="3.20.20.140">
    <property type="entry name" value="Metal-dependent hydrolases"/>
    <property type="match status" value="1"/>
</dbReference>
<evidence type="ECO:0000313" key="9">
    <source>
        <dbReference type="EMBL" id="SPF46784.1"/>
    </source>
</evidence>
<keyword evidence="4" id="KW-0479">Metal-binding</keyword>